<accession>A0A7C1GS07</accession>
<organism evidence="2">
    <name type="scientific">Mesotoga infera</name>
    <dbReference type="NCBI Taxonomy" id="1236046"/>
    <lineage>
        <taxon>Bacteria</taxon>
        <taxon>Thermotogati</taxon>
        <taxon>Thermotogota</taxon>
        <taxon>Thermotogae</taxon>
        <taxon>Kosmotogales</taxon>
        <taxon>Kosmotogaceae</taxon>
        <taxon>Mesotoga</taxon>
    </lineage>
</organism>
<dbReference type="InterPro" id="IPR026816">
    <property type="entry name" value="Flavodoxin_dom"/>
</dbReference>
<dbReference type="SUPFAM" id="SSF52218">
    <property type="entry name" value="Flavoproteins"/>
    <property type="match status" value="1"/>
</dbReference>
<dbReference type="EMBL" id="DSBT01000314">
    <property type="protein sequence ID" value="HDP78519.1"/>
    <property type="molecule type" value="Genomic_DNA"/>
</dbReference>
<dbReference type="Gene3D" id="3.40.50.360">
    <property type="match status" value="1"/>
</dbReference>
<evidence type="ECO:0000313" key="2">
    <source>
        <dbReference type="EMBL" id="HDP78519.1"/>
    </source>
</evidence>
<proteinExistence type="predicted"/>
<dbReference type="InterPro" id="IPR052200">
    <property type="entry name" value="Protoporphyrinogen_IX_DH"/>
</dbReference>
<comment type="caution">
    <text evidence="2">The sequence shown here is derived from an EMBL/GenBank/DDBJ whole genome shotgun (WGS) entry which is preliminary data.</text>
</comment>
<dbReference type="InterPro" id="IPR008254">
    <property type="entry name" value="Flavodoxin/NO_synth"/>
</dbReference>
<dbReference type="GO" id="GO:0070819">
    <property type="term" value="F:menaquinone-dependent protoporphyrinogen oxidase activity"/>
    <property type="evidence" value="ECO:0007669"/>
    <property type="project" value="TreeGrafter"/>
</dbReference>
<dbReference type="GO" id="GO:0010181">
    <property type="term" value="F:FMN binding"/>
    <property type="evidence" value="ECO:0007669"/>
    <property type="project" value="InterPro"/>
</dbReference>
<feature type="domain" description="Flavodoxin-like" evidence="1">
    <location>
        <begin position="3"/>
        <end position="156"/>
    </location>
</feature>
<dbReference type="AlphaFoldDB" id="A0A7C1GS07"/>
<protein>
    <submittedName>
        <fullName evidence="2">Flavodoxin</fullName>
    </submittedName>
</protein>
<sequence>MKTAIIYATRSGTAEKCSEKLSEMLSGESAVIDIKKVPSPDLSGYDAVIVGASIRIGKVQKEISEFVQKNLETLKEKRLGIFLCMGAGEESFSEYLSQNFPQEFLDRCKARGFFGGEFNLERLGFLSKMMLKAASKGKPQPHIIPGNIDRFVNDFEN</sequence>
<dbReference type="PANTHER" id="PTHR38030">
    <property type="entry name" value="PROTOPORPHYRINOGEN IX DEHYDROGENASE [MENAQUINONE]"/>
    <property type="match status" value="1"/>
</dbReference>
<evidence type="ECO:0000259" key="1">
    <source>
        <dbReference type="PROSITE" id="PS50902"/>
    </source>
</evidence>
<dbReference type="Pfam" id="PF12724">
    <property type="entry name" value="Flavodoxin_5"/>
    <property type="match status" value="1"/>
</dbReference>
<gene>
    <name evidence="2" type="ORF">ENN47_10130</name>
</gene>
<dbReference type="InterPro" id="IPR029039">
    <property type="entry name" value="Flavoprotein-like_sf"/>
</dbReference>
<reference evidence="2" key="1">
    <citation type="journal article" date="2020" name="mSystems">
        <title>Genome- and Community-Level Interaction Insights into Carbon Utilization and Element Cycling Functions of Hydrothermarchaeota in Hydrothermal Sediment.</title>
        <authorList>
            <person name="Zhou Z."/>
            <person name="Liu Y."/>
            <person name="Xu W."/>
            <person name="Pan J."/>
            <person name="Luo Z.H."/>
            <person name="Li M."/>
        </authorList>
    </citation>
    <scope>NUCLEOTIDE SEQUENCE [LARGE SCALE GENOMIC DNA]</scope>
    <source>
        <strain evidence="2">SpSt-1179</strain>
    </source>
</reference>
<dbReference type="GO" id="GO:0006783">
    <property type="term" value="P:heme biosynthetic process"/>
    <property type="evidence" value="ECO:0007669"/>
    <property type="project" value="TreeGrafter"/>
</dbReference>
<dbReference type="PANTHER" id="PTHR38030:SF2">
    <property type="entry name" value="PROTOPORPHYRINOGEN IX DEHYDROGENASE [QUINONE]"/>
    <property type="match status" value="1"/>
</dbReference>
<dbReference type="PROSITE" id="PS50902">
    <property type="entry name" value="FLAVODOXIN_LIKE"/>
    <property type="match status" value="1"/>
</dbReference>
<dbReference type="Proteomes" id="UP000886198">
    <property type="component" value="Unassembled WGS sequence"/>
</dbReference>
<name>A0A7C1GS07_9BACT</name>